<protein>
    <recommendedName>
        <fullName evidence="2">DUF1400 domain-containing protein</fullName>
    </recommendedName>
</protein>
<accession>A0A0C1R8L9</accession>
<dbReference type="STRING" id="1479485.DA73_0200715"/>
<feature type="chain" id="PRO_5002137934" description="DUF1400 domain-containing protein" evidence="1">
    <location>
        <begin position="30"/>
        <end position="177"/>
    </location>
</feature>
<sequence length="177" mass="19741">MKCLVSILKDAVPLLTFVSVVFSSTSAFAAETVVFQYGIFRETIPVSELTALAETGEVSPKLRFFFNQAEQDPQAVRNTLTREVSANPVTLDRVLNNRIGIFLLDQISQTIHTPSGNADRQALRSSLVLSASKDNKVSLIEIIQNYPTTEVHVEGKRLVRTYEQLSLLAERLENFLI</sequence>
<proteinExistence type="predicted"/>
<dbReference type="AlphaFoldDB" id="A0A0C1R8L9"/>
<organism evidence="3">
    <name type="scientific">Tolypothrix bouteillei VB521301</name>
    <dbReference type="NCBI Taxonomy" id="1479485"/>
    <lineage>
        <taxon>Bacteria</taxon>
        <taxon>Bacillati</taxon>
        <taxon>Cyanobacteriota</taxon>
        <taxon>Cyanophyceae</taxon>
        <taxon>Nostocales</taxon>
        <taxon>Tolypothrichaceae</taxon>
        <taxon>Tolypothrix</taxon>
    </lineage>
</organism>
<feature type="signal peptide" evidence="1">
    <location>
        <begin position="1"/>
        <end position="29"/>
    </location>
</feature>
<evidence type="ECO:0000259" key="2">
    <source>
        <dbReference type="Pfam" id="PF07176"/>
    </source>
</evidence>
<evidence type="ECO:0000313" key="3">
    <source>
        <dbReference type="EMBL" id="KIE13919.1"/>
    </source>
</evidence>
<dbReference type="InterPro" id="IPR010802">
    <property type="entry name" value="DUF1400"/>
</dbReference>
<name>A0A0C1R8L9_9CYAN</name>
<dbReference type="Pfam" id="PF07176">
    <property type="entry name" value="DUF1400"/>
    <property type="match status" value="1"/>
</dbReference>
<dbReference type="EMBL" id="JHEG02000001">
    <property type="protein sequence ID" value="KIE13919.1"/>
    <property type="molecule type" value="Genomic_DNA"/>
</dbReference>
<reference evidence="3" key="1">
    <citation type="journal article" date="2015" name="Genome Announc.">
        <title>Draft Genome Sequence of Tolypothrix boutellei Strain VB521301.</title>
        <authorList>
            <person name="Chandrababunaidu M.M."/>
            <person name="Singh D."/>
            <person name="Sen D."/>
            <person name="Bhan S."/>
            <person name="Das S."/>
            <person name="Gupta A."/>
            <person name="Adhikary S.P."/>
            <person name="Tripathy S."/>
        </authorList>
    </citation>
    <scope>NUCLEOTIDE SEQUENCE</scope>
    <source>
        <strain evidence="3">VB521301</strain>
    </source>
</reference>
<keyword evidence="1" id="KW-0732">Signal</keyword>
<gene>
    <name evidence="3" type="ORF">DA73_0200715</name>
</gene>
<dbReference type="OrthoDB" id="454181at2"/>
<comment type="caution">
    <text evidence="3">The sequence shown here is derived from an EMBL/GenBank/DDBJ whole genome shotgun (WGS) entry which is preliminary data.</text>
</comment>
<evidence type="ECO:0000256" key="1">
    <source>
        <dbReference type="SAM" id="SignalP"/>
    </source>
</evidence>
<feature type="domain" description="DUF1400" evidence="2">
    <location>
        <begin position="29"/>
        <end position="153"/>
    </location>
</feature>